<evidence type="ECO:0000256" key="4">
    <source>
        <dbReference type="ARBA" id="ARBA00022723"/>
    </source>
</evidence>
<dbReference type="Pfam" id="PF02875">
    <property type="entry name" value="Mur_ligase_C"/>
    <property type="match status" value="1"/>
</dbReference>
<dbReference type="GO" id="GO:0008841">
    <property type="term" value="F:dihydrofolate synthase activity"/>
    <property type="evidence" value="ECO:0007669"/>
    <property type="project" value="TreeGrafter"/>
</dbReference>
<evidence type="ECO:0000259" key="11">
    <source>
        <dbReference type="Pfam" id="PF08245"/>
    </source>
</evidence>
<keyword evidence="5" id="KW-0547">Nucleotide-binding</keyword>
<dbReference type="AlphaFoldDB" id="A0A3G9J6V5"/>
<proteinExistence type="inferred from homology"/>
<dbReference type="GO" id="GO:0005737">
    <property type="term" value="C:cytoplasm"/>
    <property type="evidence" value="ECO:0007669"/>
    <property type="project" value="TreeGrafter"/>
</dbReference>
<evidence type="ECO:0000256" key="6">
    <source>
        <dbReference type="ARBA" id="ARBA00022840"/>
    </source>
</evidence>
<name>A0A3G9J6V5_9FIRM</name>
<dbReference type="InterPro" id="IPR036565">
    <property type="entry name" value="Mur-like_cat_sf"/>
</dbReference>
<dbReference type="OrthoDB" id="9809356at2"/>
<dbReference type="InterPro" id="IPR013221">
    <property type="entry name" value="Mur_ligase_cen"/>
</dbReference>
<keyword evidence="7" id="KW-0460">Magnesium</keyword>
<dbReference type="SUPFAM" id="SSF53623">
    <property type="entry name" value="MurD-like peptide ligases, catalytic domain"/>
    <property type="match status" value="1"/>
</dbReference>
<dbReference type="InterPro" id="IPR036615">
    <property type="entry name" value="Mur_ligase_C_dom_sf"/>
</dbReference>
<evidence type="ECO:0000256" key="1">
    <source>
        <dbReference type="ARBA" id="ARBA00008276"/>
    </source>
</evidence>
<dbReference type="PANTHER" id="PTHR11136">
    <property type="entry name" value="FOLYLPOLYGLUTAMATE SYNTHASE-RELATED"/>
    <property type="match status" value="1"/>
</dbReference>
<evidence type="ECO:0000256" key="5">
    <source>
        <dbReference type="ARBA" id="ARBA00022741"/>
    </source>
</evidence>
<dbReference type="PANTHER" id="PTHR11136:SF0">
    <property type="entry name" value="DIHYDROFOLATE SYNTHETASE-RELATED"/>
    <property type="match status" value="1"/>
</dbReference>
<dbReference type="GO" id="GO:0004326">
    <property type="term" value="F:tetrahydrofolylpolyglutamate synthase activity"/>
    <property type="evidence" value="ECO:0007669"/>
    <property type="project" value="UniProtKB-EC"/>
</dbReference>
<dbReference type="InterPro" id="IPR018109">
    <property type="entry name" value="Folylpolyglutamate_synth_CS"/>
</dbReference>
<dbReference type="EC" id="6.3.2.17" evidence="2"/>
<evidence type="ECO:0000256" key="7">
    <source>
        <dbReference type="ARBA" id="ARBA00022842"/>
    </source>
</evidence>
<evidence type="ECO:0000313" key="12">
    <source>
        <dbReference type="EMBL" id="BBH26917.1"/>
    </source>
</evidence>
<evidence type="ECO:0000313" key="13">
    <source>
        <dbReference type="Proteomes" id="UP000268059"/>
    </source>
</evidence>
<evidence type="ECO:0000259" key="10">
    <source>
        <dbReference type="Pfam" id="PF02875"/>
    </source>
</evidence>
<feature type="domain" description="Mur ligase C-terminal" evidence="10">
    <location>
        <begin position="401"/>
        <end position="509"/>
    </location>
</feature>
<dbReference type="FunCoup" id="A0A3G9J6V5">
    <property type="interactions" value="431"/>
</dbReference>
<keyword evidence="4" id="KW-0479">Metal-binding</keyword>
<comment type="similarity">
    <text evidence="1">Belongs to the folylpolyglutamate synthase family.</text>
</comment>
<dbReference type="GO" id="GO:0046872">
    <property type="term" value="F:metal ion binding"/>
    <property type="evidence" value="ECO:0007669"/>
    <property type="project" value="UniProtKB-KW"/>
</dbReference>
<dbReference type="NCBIfam" id="TIGR01499">
    <property type="entry name" value="folC"/>
    <property type="match status" value="1"/>
</dbReference>
<dbReference type="Gene3D" id="3.90.190.20">
    <property type="entry name" value="Mur ligase, C-terminal domain"/>
    <property type="match status" value="1"/>
</dbReference>
<protein>
    <recommendedName>
        <fullName evidence="2">tetrahydrofolate synthase</fullName>
        <ecNumber evidence="2">6.3.2.17</ecNumber>
    </recommendedName>
    <alternativeName>
        <fullName evidence="8">Tetrahydrofolylpolyglutamate synthase</fullName>
    </alternativeName>
</protein>
<dbReference type="GO" id="GO:0005524">
    <property type="term" value="F:ATP binding"/>
    <property type="evidence" value="ECO:0007669"/>
    <property type="project" value="UniProtKB-KW"/>
</dbReference>
<evidence type="ECO:0000256" key="2">
    <source>
        <dbReference type="ARBA" id="ARBA00013025"/>
    </source>
</evidence>
<dbReference type="InterPro" id="IPR004101">
    <property type="entry name" value="Mur_ligase_C"/>
</dbReference>
<comment type="catalytic activity">
    <reaction evidence="9">
        <text>(6S)-5,6,7,8-tetrahydrofolyl-(gamma-L-Glu)(n) + L-glutamate + ATP = (6S)-5,6,7,8-tetrahydrofolyl-(gamma-L-Glu)(n+1) + ADP + phosphate + H(+)</text>
        <dbReference type="Rhea" id="RHEA:10580"/>
        <dbReference type="Rhea" id="RHEA-COMP:14738"/>
        <dbReference type="Rhea" id="RHEA-COMP:14740"/>
        <dbReference type="ChEBI" id="CHEBI:15378"/>
        <dbReference type="ChEBI" id="CHEBI:29985"/>
        <dbReference type="ChEBI" id="CHEBI:30616"/>
        <dbReference type="ChEBI" id="CHEBI:43474"/>
        <dbReference type="ChEBI" id="CHEBI:141005"/>
        <dbReference type="ChEBI" id="CHEBI:456216"/>
        <dbReference type="EC" id="6.3.2.17"/>
    </reaction>
</comment>
<sequence>MEIQLLSKRNEAQVLDVMKTYQMNYSFYNPGQVFLCAMENGLLYGFVDLYKCEDVRLIYAMPGSRQVEVFAILLQAVERIGYGRILLHTSEANIPFFTNFGYHHEGQGRMVKILNEDHHFKTFEEVQAFIDSQPMRVYSLDHFKDFARNHFNIQYVLKAVHIGGTNGKGSTVNYTKEVLKTAHYKVGTFTSPSLDERLDIIKINDEPIPEKVYVKLANRFMSSFVEGELSKFEMEVFMAILYFIYKGVDVSLFEVGLGGTLDATNIIGPLLAVNTNIGLDHTNYLGDTYSEIARAKAGIIKDGVPYMTGETRLECLDVFYEEAQKHGSELIVIDPVTDIEVVEDQLHFDYHGYHVTLDTTARYQAQNAALAINILETIEEYFPFTTNDLLTGLKQAHWAARFEKVHEHPLIIIDGAHNKEGMEAFYESAKAYAHPHIIFSALGDKDTHHMLEILLKLTDDIVVTQFDHPRAATAKALADDFPVQINDHWQKAVDDALTMKERTIFITGSLYFLAKVRRYLHTKE</sequence>
<evidence type="ECO:0000256" key="8">
    <source>
        <dbReference type="ARBA" id="ARBA00030592"/>
    </source>
</evidence>
<dbReference type="KEGG" id="ebm:SG0102_18510"/>
<dbReference type="InParanoid" id="A0A3G9J6V5"/>
<dbReference type="SUPFAM" id="SSF55729">
    <property type="entry name" value="Acyl-CoA N-acyltransferases (Nat)"/>
    <property type="match status" value="1"/>
</dbReference>
<dbReference type="Gene3D" id="3.40.1190.10">
    <property type="entry name" value="Mur-like, catalytic domain"/>
    <property type="match status" value="1"/>
</dbReference>
<dbReference type="RefSeq" id="WP_125119705.1">
    <property type="nucleotide sequence ID" value="NZ_AP019309.1"/>
</dbReference>
<dbReference type="Proteomes" id="UP000268059">
    <property type="component" value="Chromosome"/>
</dbReference>
<dbReference type="PROSITE" id="PS01012">
    <property type="entry name" value="FOLYLPOLYGLU_SYNT_2"/>
    <property type="match status" value="1"/>
</dbReference>
<accession>A0A3G9J6V5</accession>
<keyword evidence="13" id="KW-1185">Reference proteome</keyword>
<evidence type="ECO:0000256" key="3">
    <source>
        <dbReference type="ARBA" id="ARBA00022598"/>
    </source>
</evidence>
<reference evidence="12 13" key="1">
    <citation type="submission" date="2018-11" db="EMBL/GenBank/DDBJ databases">
        <title>Novel Erysipelotrichaceae bacterium isolated from small intestine of a swine.</title>
        <authorList>
            <person name="Kim J.S."/>
            <person name="Choe H."/>
            <person name="Lee Y.R."/>
            <person name="Kim K.M."/>
            <person name="Park D.S."/>
        </authorList>
    </citation>
    <scope>NUCLEOTIDE SEQUENCE [LARGE SCALE GENOMIC DNA]</scope>
    <source>
        <strain evidence="12 13">SG0102</strain>
    </source>
</reference>
<keyword evidence="6" id="KW-0067">ATP-binding</keyword>
<dbReference type="InterPro" id="IPR001645">
    <property type="entry name" value="Folylpolyglutamate_synth"/>
</dbReference>
<dbReference type="Pfam" id="PF08245">
    <property type="entry name" value="Mur_ligase_M"/>
    <property type="match status" value="1"/>
</dbReference>
<keyword evidence="3" id="KW-0436">Ligase</keyword>
<dbReference type="EMBL" id="AP019309">
    <property type="protein sequence ID" value="BBH26917.1"/>
    <property type="molecule type" value="Genomic_DNA"/>
</dbReference>
<dbReference type="SUPFAM" id="SSF53244">
    <property type="entry name" value="MurD-like peptide ligases, peptide-binding domain"/>
    <property type="match status" value="1"/>
</dbReference>
<dbReference type="InterPro" id="IPR016181">
    <property type="entry name" value="Acyl_CoA_acyltransferase"/>
</dbReference>
<feature type="domain" description="Mur ligase central" evidence="11">
    <location>
        <begin position="162"/>
        <end position="372"/>
    </location>
</feature>
<evidence type="ECO:0000256" key="9">
    <source>
        <dbReference type="ARBA" id="ARBA00047493"/>
    </source>
</evidence>
<gene>
    <name evidence="12" type="ORF">SG0102_18510</name>
</gene>
<organism evidence="12 13">
    <name type="scientific">Intestinibaculum porci</name>
    <dbReference type="NCBI Taxonomy" id="2487118"/>
    <lineage>
        <taxon>Bacteria</taxon>
        <taxon>Bacillati</taxon>
        <taxon>Bacillota</taxon>
        <taxon>Erysipelotrichia</taxon>
        <taxon>Erysipelotrichales</taxon>
        <taxon>Erysipelotrichaceae</taxon>
        <taxon>Intestinibaculum</taxon>
    </lineage>
</organism>